<evidence type="ECO:0000256" key="1">
    <source>
        <dbReference type="ARBA" id="ARBA00023015"/>
    </source>
</evidence>
<keyword evidence="2" id="KW-0238">DNA-binding</keyword>
<dbReference type="PROSITE" id="PS01124">
    <property type="entry name" value="HTH_ARAC_FAMILY_2"/>
    <property type="match status" value="1"/>
</dbReference>
<evidence type="ECO:0000256" key="3">
    <source>
        <dbReference type="ARBA" id="ARBA00023163"/>
    </source>
</evidence>
<dbReference type="InterPro" id="IPR018060">
    <property type="entry name" value="HTH_AraC"/>
</dbReference>
<name>A0ABX0H4P7_9BACT</name>
<dbReference type="PRINTS" id="PR00032">
    <property type="entry name" value="HTHARAC"/>
</dbReference>
<dbReference type="InterPro" id="IPR018062">
    <property type="entry name" value="HTH_AraC-typ_CS"/>
</dbReference>
<sequence length="77" mass="8851">MLRLYKLYYGQTPKQYLIEKRLEAAKQSLGKGLSITDTCYEIGFESPSSFSTLFKARFGLSPKEYQKKATFTKSNHS</sequence>
<organism evidence="5 6">
    <name type="scientific">Cyclobacterium plantarum</name>
    <dbReference type="NCBI Taxonomy" id="2716263"/>
    <lineage>
        <taxon>Bacteria</taxon>
        <taxon>Pseudomonadati</taxon>
        <taxon>Bacteroidota</taxon>
        <taxon>Cytophagia</taxon>
        <taxon>Cytophagales</taxon>
        <taxon>Cyclobacteriaceae</taxon>
        <taxon>Cyclobacterium</taxon>
    </lineage>
</organism>
<dbReference type="Gene3D" id="1.10.10.60">
    <property type="entry name" value="Homeodomain-like"/>
    <property type="match status" value="1"/>
</dbReference>
<accession>A0ABX0H4P7</accession>
<evidence type="ECO:0000256" key="2">
    <source>
        <dbReference type="ARBA" id="ARBA00023125"/>
    </source>
</evidence>
<evidence type="ECO:0000313" key="6">
    <source>
        <dbReference type="Proteomes" id="UP000649799"/>
    </source>
</evidence>
<protein>
    <submittedName>
        <fullName evidence="5">AraC family transcriptional regulator</fullName>
    </submittedName>
</protein>
<dbReference type="PANTHER" id="PTHR43280:SF2">
    <property type="entry name" value="HTH-TYPE TRANSCRIPTIONAL REGULATOR EXSA"/>
    <property type="match status" value="1"/>
</dbReference>
<keyword evidence="3" id="KW-0804">Transcription</keyword>
<reference evidence="5 6" key="1">
    <citation type="submission" date="2020-03" db="EMBL/GenBank/DDBJ databases">
        <title>Cyclobacterium plantarum sp. nov., a marine bacterium isolated from a coastal-marine wetland.</title>
        <authorList>
            <person name="Sanchez-Porro C."/>
            <person name="Ventosa A."/>
            <person name="Amoozegar M."/>
        </authorList>
    </citation>
    <scope>NUCLEOTIDE SEQUENCE [LARGE SCALE GENOMIC DNA]</scope>
    <source>
        <strain evidence="5 6">GBPx2</strain>
    </source>
</reference>
<dbReference type="Proteomes" id="UP000649799">
    <property type="component" value="Unassembled WGS sequence"/>
</dbReference>
<dbReference type="InterPro" id="IPR009057">
    <property type="entry name" value="Homeodomain-like_sf"/>
</dbReference>
<keyword evidence="1" id="KW-0805">Transcription regulation</keyword>
<dbReference type="EMBL" id="JAANYN010000002">
    <property type="protein sequence ID" value="NHE56604.1"/>
    <property type="molecule type" value="Genomic_DNA"/>
</dbReference>
<gene>
    <name evidence="5" type="ORF">G9Q97_07230</name>
</gene>
<dbReference type="SMART" id="SM00342">
    <property type="entry name" value="HTH_ARAC"/>
    <property type="match status" value="1"/>
</dbReference>
<comment type="caution">
    <text evidence="5">The sequence shown here is derived from an EMBL/GenBank/DDBJ whole genome shotgun (WGS) entry which is preliminary data.</text>
</comment>
<feature type="domain" description="HTH araC/xylS-type" evidence="4">
    <location>
        <begin position="1"/>
        <end position="68"/>
    </location>
</feature>
<dbReference type="PROSITE" id="PS00041">
    <property type="entry name" value="HTH_ARAC_FAMILY_1"/>
    <property type="match status" value="1"/>
</dbReference>
<dbReference type="SUPFAM" id="SSF46689">
    <property type="entry name" value="Homeodomain-like"/>
    <property type="match status" value="1"/>
</dbReference>
<dbReference type="Pfam" id="PF12833">
    <property type="entry name" value="HTH_18"/>
    <property type="match status" value="1"/>
</dbReference>
<dbReference type="InterPro" id="IPR020449">
    <property type="entry name" value="Tscrpt_reg_AraC-type_HTH"/>
</dbReference>
<dbReference type="PANTHER" id="PTHR43280">
    <property type="entry name" value="ARAC-FAMILY TRANSCRIPTIONAL REGULATOR"/>
    <property type="match status" value="1"/>
</dbReference>
<evidence type="ECO:0000259" key="4">
    <source>
        <dbReference type="PROSITE" id="PS01124"/>
    </source>
</evidence>
<proteinExistence type="predicted"/>
<keyword evidence="6" id="KW-1185">Reference proteome</keyword>
<evidence type="ECO:0000313" key="5">
    <source>
        <dbReference type="EMBL" id="NHE56604.1"/>
    </source>
</evidence>